<dbReference type="Gene3D" id="3.80.10.10">
    <property type="entry name" value="Ribonuclease Inhibitor"/>
    <property type="match status" value="1"/>
</dbReference>
<reference evidence="2" key="1">
    <citation type="submission" date="2020-05" db="EMBL/GenBank/DDBJ databases">
        <title>Mycena genomes resolve the evolution of fungal bioluminescence.</title>
        <authorList>
            <person name="Tsai I.J."/>
        </authorList>
    </citation>
    <scope>NUCLEOTIDE SEQUENCE</scope>
    <source>
        <strain evidence="2">110903Hualien_Pintung</strain>
    </source>
</reference>
<name>A0A8H6SKG8_MYCCL</name>
<evidence type="ECO:0000256" key="1">
    <source>
        <dbReference type="SAM" id="MobiDB-lite"/>
    </source>
</evidence>
<dbReference type="InterPro" id="IPR032675">
    <property type="entry name" value="LRR_dom_sf"/>
</dbReference>
<feature type="compositionally biased region" description="Acidic residues" evidence="1">
    <location>
        <begin position="400"/>
        <end position="411"/>
    </location>
</feature>
<protein>
    <recommendedName>
        <fullName evidence="4">F-box domain-containing protein</fullName>
    </recommendedName>
</protein>
<comment type="caution">
    <text evidence="2">The sequence shown here is derived from an EMBL/GenBank/DDBJ whole genome shotgun (WGS) entry which is preliminary data.</text>
</comment>
<dbReference type="SUPFAM" id="SSF52047">
    <property type="entry name" value="RNI-like"/>
    <property type="match status" value="1"/>
</dbReference>
<evidence type="ECO:0000313" key="2">
    <source>
        <dbReference type="EMBL" id="KAF7300465.1"/>
    </source>
</evidence>
<dbReference type="Proteomes" id="UP000613580">
    <property type="component" value="Unassembled WGS sequence"/>
</dbReference>
<feature type="region of interest" description="Disordered" evidence="1">
    <location>
        <begin position="392"/>
        <end position="411"/>
    </location>
</feature>
<keyword evidence="3" id="KW-1185">Reference proteome</keyword>
<dbReference type="AlphaFoldDB" id="A0A8H6SKG8"/>
<proteinExistence type="predicted"/>
<dbReference type="EMBL" id="JACAZE010000013">
    <property type="protein sequence ID" value="KAF7300465.1"/>
    <property type="molecule type" value="Genomic_DNA"/>
</dbReference>
<evidence type="ECO:0008006" key="4">
    <source>
        <dbReference type="Google" id="ProtNLM"/>
    </source>
</evidence>
<sequence>MFTRVNRAWRTVALATPQLWTNVVWTIGNPTHGEQIPIWLARAGSLDLAIEFTARFLPGYDWSKVPFPASAVGFLDRVRHLSIHYRVPSLITVGILEEAYARNSLSRLRSFAVSDDELEDVWDLIMGAMGPDLRELRVHDCRLHDLPAAVSRNLTVVWISTDDDMTCDHGGPRWSACMARGTPNMDGVLSSAYDFFASLSLPSLVSLTVPFGVELSGPRLCAVLRRSPELRYLRLSFDDNGPIDELLSSIPNLEILVLYSAQYITVLNVLKQLASDLDALSRLRMLRLVLHSDAPRYYDDPATGRRISPKALEHQLDWSWLLALVRFRQPRGLKSVHVHVDFDRSRYENLSLGKAPNGPDAEVPPYVEEFREVIDQGLDFVVAAGQEKTLRWPPDASVPAEDEEDEDLTIF</sequence>
<accession>A0A8H6SKG8</accession>
<organism evidence="2 3">
    <name type="scientific">Mycena chlorophos</name>
    <name type="common">Agaric fungus</name>
    <name type="synonym">Agaricus chlorophos</name>
    <dbReference type="NCBI Taxonomy" id="658473"/>
    <lineage>
        <taxon>Eukaryota</taxon>
        <taxon>Fungi</taxon>
        <taxon>Dikarya</taxon>
        <taxon>Basidiomycota</taxon>
        <taxon>Agaricomycotina</taxon>
        <taxon>Agaricomycetes</taxon>
        <taxon>Agaricomycetidae</taxon>
        <taxon>Agaricales</taxon>
        <taxon>Marasmiineae</taxon>
        <taxon>Mycenaceae</taxon>
        <taxon>Mycena</taxon>
    </lineage>
</organism>
<evidence type="ECO:0000313" key="3">
    <source>
        <dbReference type="Proteomes" id="UP000613580"/>
    </source>
</evidence>
<gene>
    <name evidence="2" type="ORF">HMN09_00930500</name>
</gene>